<reference evidence="9" key="3">
    <citation type="submission" date="2021-02" db="UniProtKB">
        <authorList>
            <consortium name="EnsemblMetazoa"/>
        </authorList>
    </citation>
    <scope>IDENTIFICATION</scope>
    <source>
        <strain evidence="9">USDA</strain>
    </source>
</reference>
<dbReference type="InterPro" id="IPR053937">
    <property type="entry name" value="GOST_TM"/>
</dbReference>
<dbReference type="OrthoDB" id="29657at2759"/>
<evidence type="ECO:0000259" key="7">
    <source>
        <dbReference type="Pfam" id="PF06814"/>
    </source>
</evidence>
<dbReference type="RefSeq" id="XP_002431997.1">
    <property type="nucleotide sequence ID" value="XM_002431952.1"/>
</dbReference>
<protein>
    <submittedName>
        <fullName evidence="8">Protein GPR107, putative</fullName>
    </submittedName>
</protein>
<dbReference type="VEuPathDB" id="VectorBase:PHUM564450"/>
<reference evidence="8" key="1">
    <citation type="submission" date="2007-04" db="EMBL/GenBank/DDBJ databases">
        <title>Annotation of Pediculus humanus corporis strain USDA.</title>
        <authorList>
            <person name="Kirkness E."/>
            <person name="Hannick L."/>
            <person name="Hass B."/>
            <person name="Bruggner R."/>
            <person name="Lawson D."/>
            <person name="Bidwell S."/>
            <person name="Joardar V."/>
            <person name="Caler E."/>
            <person name="Walenz B."/>
            <person name="Inman J."/>
            <person name="Schobel S."/>
            <person name="Galinsky K."/>
            <person name="Amedeo P."/>
            <person name="Strausberg R."/>
        </authorList>
    </citation>
    <scope>NUCLEOTIDE SEQUENCE</scope>
    <source>
        <strain evidence="8">USDA</strain>
    </source>
</reference>
<evidence type="ECO:0000313" key="10">
    <source>
        <dbReference type="Proteomes" id="UP000009046"/>
    </source>
</evidence>
<dbReference type="AlphaFoldDB" id="E0W0V3"/>
<sequence length="455" mass="53473">MNPYLDHHQDKCVLERSFDSGEMGVGAFKNSIYFVMNFKSKSLMIYGRTLNMVRIFKNKEELYNASNYQNYPNNLLSNNGKYFNSRNSKAQVLVPMKIEKNISAEFLVFIPSEASQGLYNLYFHNCPNYNKKMAVKVDFKIEIEEINQNNYLSAGEMPLSGLYFMMSMIFFLCGTFWLYILMKSKHPVFKIHYLMVVLVYLKCLSLLFHGIHFHFIQRNGEHVETWAILFYIIYLLKGSVLFTVILLIGTGWTFIRRGDALSEKHKKIFMIVLPLQVLANIAKIIIDESEEGDAEQQTWWDIFILVDILCCGAIMFPVVWTIKHLQEASYTDGKAAINLRKLKLFRHFYIMIVCYFYFTRIIVYILKITVTFQYEWLDEMFRELATFVCFVITGYKFRPASANPYYQVPSDEEEIETCVIVREENLPEGLKKVNKYEHSDNVNIEETTRFLVNET</sequence>
<feature type="transmembrane region" description="Helical" evidence="6">
    <location>
        <begin position="348"/>
        <end position="368"/>
    </location>
</feature>
<proteinExistence type="predicted"/>
<gene>
    <name evidence="9" type="primary">8234778</name>
    <name evidence="8" type="ORF">Phum_PHUM564450</name>
</gene>
<dbReference type="EMBL" id="DS235862">
    <property type="protein sequence ID" value="EEB19259.1"/>
    <property type="molecule type" value="Genomic_DNA"/>
</dbReference>
<feature type="transmembrane region" description="Helical" evidence="6">
    <location>
        <begin position="267"/>
        <end position="286"/>
    </location>
</feature>
<evidence type="ECO:0000313" key="9">
    <source>
        <dbReference type="EnsemblMetazoa" id="PHUM564450-PA"/>
    </source>
</evidence>
<keyword evidence="5 6" id="KW-0472">Membrane</keyword>
<dbReference type="OMA" id="FANCHPQ"/>
<evidence type="ECO:0000256" key="6">
    <source>
        <dbReference type="SAM" id="Phobius"/>
    </source>
</evidence>
<name>E0W0V3_PEDHC</name>
<evidence type="ECO:0000256" key="5">
    <source>
        <dbReference type="ARBA" id="ARBA00023136"/>
    </source>
</evidence>
<keyword evidence="10" id="KW-1185">Reference proteome</keyword>
<dbReference type="eggNOG" id="KOG2569">
    <property type="taxonomic scope" value="Eukaryota"/>
</dbReference>
<dbReference type="PANTHER" id="PTHR21229">
    <property type="entry name" value="LUNG SEVEN TRANSMEMBRANE RECEPTOR"/>
    <property type="match status" value="1"/>
</dbReference>
<dbReference type="PANTHER" id="PTHR21229:SF2">
    <property type="entry name" value="RE59932P"/>
    <property type="match status" value="1"/>
</dbReference>
<dbReference type="EMBL" id="AAZO01006860">
    <property type="status" value="NOT_ANNOTATED_CDS"/>
    <property type="molecule type" value="Genomic_DNA"/>
</dbReference>
<dbReference type="InterPro" id="IPR009637">
    <property type="entry name" value="GPR107/GPR108-like"/>
</dbReference>
<feature type="transmembrane region" description="Helical" evidence="6">
    <location>
        <begin position="162"/>
        <end position="181"/>
    </location>
</feature>
<dbReference type="GeneID" id="8234778"/>
<feature type="transmembrane region" description="Helical" evidence="6">
    <location>
        <begin position="228"/>
        <end position="255"/>
    </location>
</feature>
<dbReference type="EnsemblMetazoa" id="PHUM564450-RA">
    <property type="protein sequence ID" value="PHUM564450-PA"/>
    <property type="gene ID" value="PHUM564450"/>
</dbReference>
<comment type="subcellular location">
    <subcellularLocation>
        <location evidence="1">Membrane</location>
        <topology evidence="1">Multi-pass membrane protein</topology>
    </subcellularLocation>
</comment>
<keyword evidence="3" id="KW-0732">Signal</keyword>
<dbReference type="InParanoid" id="E0W0V3"/>
<organism>
    <name type="scientific">Pediculus humanus subsp. corporis</name>
    <name type="common">Body louse</name>
    <dbReference type="NCBI Taxonomy" id="121224"/>
    <lineage>
        <taxon>Eukaryota</taxon>
        <taxon>Metazoa</taxon>
        <taxon>Ecdysozoa</taxon>
        <taxon>Arthropoda</taxon>
        <taxon>Hexapoda</taxon>
        <taxon>Insecta</taxon>
        <taxon>Pterygota</taxon>
        <taxon>Neoptera</taxon>
        <taxon>Paraneoptera</taxon>
        <taxon>Psocodea</taxon>
        <taxon>Troctomorpha</taxon>
        <taxon>Phthiraptera</taxon>
        <taxon>Anoplura</taxon>
        <taxon>Pediculidae</taxon>
        <taxon>Pediculus</taxon>
    </lineage>
</organism>
<dbReference type="HOGENOM" id="CLU_020277_4_1_1"/>
<accession>E0W0V3</accession>
<evidence type="ECO:0000256" key="3">
    <source>
        <dbReference type="ARBA" id="ARBA00022729"/>
    </source>
</evidence>
<feature type="transmembrane region" description="Helical" evidence="6">
    <location>
        <begin position="193"/>
        <end position="216"/>
    </location>
</feature>
<evidence type="ECO:0000313" key="8">
    <source>
        <dbReference type="EMBL" id="EEB19259.1"/>
    </source>
</evidence>
<keyword evidence="2 6" id="KW-0812">Transmembrane</keyword>
<keyword evidence="4 6" id="KW-1133">Transmembrane helix</keyword>
<dbReference type="GO" id="GO:0016020">
    <property type="term" value="C:membrane"/>
    <property type="evidence" value="ECO:0007669"/>
    <property type="project" value="UniProtKB-SubCell"/>
</dbReference>
<dbReference type="Pfam" id="PF06814">
    <property type="entry name" value="GOST_TM"/>
    <property type="match status" value="1"/>
</dbReference>
<dbReference type="CTD" id="8234778"/>
<dbReference type="GO" id="GO:0005794">
    <property type="term" value="C:Golgi apparatus"/>
    <property type="evidence" value="ECO:0007669"/>
    <property type="project" value="TreeGrafter"/>
</dbReference>
<reference evidence="8" key="2">
    <citation type="submission" date="2007-04" db="EMBL/GenBank/DDBJ databases">
        <title>The genome of the human body louse.</title>
        <authorList>
            <consortium name="The Human Body Louse Genome Consortium"/>
            <person name="Kirkness E."/>
            <person name="Walenz B."/>
            <person name="Hass B."/>
            <person name="Bruggner R."/>
            <person name="Strausberg R."/>
        </authorList>
    </citation>
    <scope>NUCLEOTIDE SEQUENCE</scope>
    <source>
        <strain evidence="8">USDA</strain>
    </source>
</reference>
<dbReference type="Proteomes" id="UP000009046">
    <property type="component" value="Unassembled WGS sequence"/>
</dbReference>
<feature type="domain" description="GOST seven transmembrane" evidence="7">
    <location>
        <begin position="158"/>
        <end position="404"/>
    </location>
</feature>
<feature type="transmembrane region" description="Helical" evidence="6">
    <location>
        <begin position="298"/>
        <end position="320"/>
    </location>
</feature>
<evidence type="ECO:0000256" key="4">
    <source>
        <dbReference type="ARBA" id="ARBA00022989"/>
    </source>
</evidence>
<dbReference type="KEGG" id="phu:Phum_PHUM564450"/>
<evidence type="ECO:0000256" key="2">
    <source>
        <dbReference type="ARBA" id="ARBA00022692"/>
    </source>
</evidence>
<evidence type="ECO:0000256" key="1">
    <source>
        <dbReference type="ARBA" id="ARBA00004141"/>
    </source>
</evidence>